<dbReference type="AlphaFoldDB" id="A0A8H7ZUL7"/>
<feature type="non-terminal residue" evidence="2">
    <location>
        <position position="1"/>
    </location>
</feature>
<dbReference type="InterPro" id="IPR043904">
    <property type="entry name" value="PhoD_2-like"/>
</dbReference>
<dbReference type="OrthoDB" id="2419400at2759"/>
<feature type="domain" description="PhoD-like phosphatase" evidence="1">
    <location>
        <begin position="15"/>
        <end position="339"/>
    </location>
</feature>
<protein>
    <recommendedName>
        <fullName evidence="1">PhoD-like phosphatase domain-containing protein</fullName>
    </recommendedName>
</protein>
<evidence type="ECO:0000259" key="1">
    <source>
        <dbReference type="Pfam" id="PF19050"/>
    </source>
</evidence>
<dbReference type="GO" id="GO:0016020">
    <property type="term" value="C:membrane"/>
    <property type="evidence" value="ECO:0007669"/>
    <property type="project" value="TreeGrafter"/>
</dbReference>
<feature type="non-terminal residue" evidence="2">
    <location>
        <position position="339"/>
    </location>
</feature>
<dbReference type="Proteomes" id="UP000673691">
    <property type="component" value="Unassembled WGS sequence"/>
</dbReference>
<dbReference type="Gene3D" id="3.60.21.70">
    <property type="entry name" value="PhoD-like phosphatase"/>
    <property type="match status" value="1"/>
</dbReference>
<dbReference type="Pfam" id="PF19050">
    <property type="entry name" value="PhoD_2"/>
    <property type="match status" value="1"/>
</dbReference>
<dbReference type="PANTHER" id="PTHR46689">
    <property type="entry name" value="MEMBRANE PROTEIN, PUTATIVE-RELATED"/>
    <property type="match status" value="1"/>
</dbReference>
<proteinExistence type="predicted"/>
<organism evidence="2 3">
    <name type="scientific">Olpidium bornovanus</name>
    <dbReference type="NCBI Taxonomy" id="278681"/>
    <lineage>
        <taxon>Eukaryota</taxon>
        <taxon>Fungi</taxon>
        <taxon>Fungi incertae sedis</taxon>
        <taxon>Olpidiomycota</taxon>
        <taxon>Olpidiomycotina</taxon>
        <taxon>Olpidiomycetes</taxon>
        <taxon>Olpidiales</taxon>
        <taxon>Olpidiaceae</taxon>
        <taxon>Olpidium</taxon>
    </lineage>
</organism>
<evidence type="ECO:0000313" key="2">
    <source>
        <dbReference type="EMBL" id="KAG5459595.1"/>
    </source>
</evidence>
<comment type="caution">
    <text evidence="2">The sequence shown here is derived from an EMBL/GenBank/DDBJ whole genome shotgun (WGS) entry which is preliminary data.</text>
</comment>
<keyword evidence="3" id="KW-1185">Reference proteome</keyword>
<gene>
    <name evidence="2" type="ORF">BJ554DRAFT_8464</name>
</gene>
<dbReference type="EMBL" id="JAEFCI010006580">
    <property type="protein sequence ID" value="KAG5459595.1"/>
    <property type="molecule type" value="Genomic_DNA"/>
</dbReference>
<evidence type="ECO:0000313" key="3">
    <source>
        <dbReference type="Proteomes" id="UP000673691"/>
    </source>
</evidence>
<reference evidence="2 3" key="1">
    <citation type="journal article" name="Sci. Rep.">
        <title>Genome-scale phylogenetic analyses confirm Olpidium as the closest living zoosporic fungus to the non-flagellated, terrestrial fungi.</title>
        <authorList>
            <person name="Chang Y."/>
            <person name="Rochon D."/>
            <person name="Sekimoto S."/>
            <person name="Wang Y."/>
            <person name="Chovatia M."/>
            <person name="Sandor L."/>
            <person name="Salamov A."/>
            <person name="Grigoriev I.V."/>
            <person name="Stajich J.E."/>
            <person name="Spatafora J.W."/>
        </authorList>
    </citation>
    <scope>NUCLEOTIDE SEQUENCE [LARGE SCALE GENOMIC DNA]</scope>
    <source>
        <strain evidence="2">S191</strain>
    </source>
</reference>
<dbReference type="InterPro" id="IPR038607">
    <property type="entry name" value="PhoD-like_sf"/>
</dbReference>
<accession>A0A8H7ZUL7</accession>
<sequence>PFALRPTIPLSRSGLWEDVLAEHARDPFHYLVGVGDQLYCDDVWSQVPELAAWIKMKVERRLDAPLAKSTRAGVADFYFRRYLSAFATGERFARALKLMPTMMVLGEESRSLPREGNDHDLFDGAGSYPDELRLSPVMNGVAQIGYNFYLLFQLHTNPELSRSHGFFGGPGAHNFLAQLTPEVAVLGMDGRRERTLDRVASRESYDAMFRALESRVPPTNRHLLALLGVPILYPRLTIAEGLLQSLDSANRASNGLLYRSGLFGSLMGSLGAQPELLDDLGGGLTGEGDVRVCTSSFPRLFAPADHWTTLRHSREREAFIKSLQNYAAAYSTRVTFVSG</sequence>
<dbReference type="PANTHER" id="PTHR46689:SF1">
    <property type="entry name" value="PHOD-LIKE PHOSPHATASE DOMAIN-CONTAINING PROTEIN"/>
    <property type="match status" value="1"/>
</dbReference>
<name>A0A8H7ZUL7_9FUNG</name>